<comment type="caution">
    <text evidence="3">The sequence shown here is derived from an EMBL/GenBank/DDBJ whole genome shotgun (WGS) entry which is preliminary data.</text>
</comment>
<organism evidence="3">
    <name type="scientific">marine sediment metagenome</name>
    <dbReference type="NCBI Taxonomy" id="412755"/>
    <lineage>
        <taxon>unclassified sequences</taxon>
        <taxon>metagenomes</taxon>
        <taxon>ecological metagenomes</taxon>
    </lineage>
</organism>
<dbReference type="EMBL" id="BARV01008635">
    <property type="protein sequence ID" value="GAI06142.1"/>
    <property type="molecule type" value="Genomic_DNA"/>
</dbReference>
<evidence type="ECO:0000313" key="3">
    <source>
        <dbReference type="EMBL" id="GAI06142.1"/>
    </source>
</evidence>
<protein>
    <recommendedName>
        <fullName evidence="2">Peptidoglycan binding-like domain-containing protein</fullName>
    </recommendedName>
</protein>
<evidence type="ECO:0000256" key="1">
    <source>
        <dbReference type="SAM" id="Phobius"/>
    </source>
</evidence>
<sequence>MPVATKPTLKLGDEGIHVNDLQSMLWMLGYLEREYITSIFDFRTEHAVKSFQSYWGLRIDGIVGPETWVALEAAVGGELPPGKNLWDWIREHKVLSFLMLGGIGLCIYLAVKK</sequence>
<dbReference type="Gene3D" id="1.10.101.10">
    <property type="entry name" value="PGBD-like superfamily/PGBD"/>
    <property type="match status" value="1"/>
</dbReference>
<accession>X1KGI2</accession>
<dbReference type="InterPro" id="IPR036366">
    <property type="entry name" value="PGBDSf"/>
</dbReference>
<dbReference type="Pfam" id="PF01471">
    <property type="entry name" value="PG_binding_1"/>
    <property type="match status" value="1"/>
</dbReference>
<feature type="transmembrane region" description="Helical" evidence="1">
    <location>
        <begin position="94"/>
        <end position="111"/>
    </location>
</feature>
<keyword evidence="1" id="KW-0472">Membrane</keyword>
<proteinExistence type="predicted"/>
<dbReference type="InterPro" id="IPR002477">
    <property type="entry name" value="Peptidoglycan-bd-like"/>
</dbReference>
<gene>
    <name evidence="3" type="ORF">S06H3_17296</name>
</gene>
<reference evidence="3" key="1">
    <citation type="journal article" date="2014" name="Front. Microbiol.">
        <title>High frequency of phylogenetically diverse reductive dehalogenase-homologous genes in deep subseafloor sedimentary metagenomes.</title>
        <authorList>
            <person name="Kawai M."/>
            <person name="Futagami T."/>
            <person name="Toyoda A."/>
            <person name="Takaki Y."/>
            <person name="Nishi S."/>
            <person name="Hori S."/>
            <person name="Arai W."/>
            <person name="Tsubouchi T."/>
            <person name="Morono Y."/>
            <person name="Uchiyama I."/>
            <person name="Ito T."/>
            <person name="Fujiyama A."/>
            <person name="Inagaki F."/>
            <person name="Takami H."/>
        </authorList>
    </citation>
    <scope>NUCLEOTIDE SEQUENCE</scope>
    <source>
        <strain evidence="3">Expedition CK06-06</strain>
    </source>
</reference>
<dbReference type="InterPro" id="IPR036365">
    <property type="entry name" value="PGBD-like_sf"/>
</dbReference>
<dbReference type="SUPFAM" id="SSF47090">
    <property type="entry name" value="PGBD-like"/>
    <property type="match status" value="1"/>
</dbReference>
<name>X1KGI2_9ZZZZ</name>
<keyword evidence="1" id="KW-1133">Transmembrane helix</keyword>
<keyword evidence="1" id="KW-0812">Transmembrane</keyword>
<evidence type="ECO:0000259" key="2">
    <source>
        <dbReference type="Pfam" id="PF01471"/>
    </source>
</evidence>
<dbReference type="AlphaFoldDB" id="X1KGI2"/>
<feature type="domain" description="Peptidoglycan binding-like" evidence="2">
    <location>
        <begin position="18"/>
        <end position="71"/>
    </location>
</feature>